<feature type="region of interest" description="Disordered" evidence="1">
    <location>
        <begin position="1"/>
        <end position="43"/>
    </location>
</feature>
<evidence type="ECO:0000313" key="3">
    <source>
        <dbReference type="Proteomes" id="UP000324222"/>
    </source>
</evidence>
<evidence type="ECO:0000256" key="1">
    <source>
        <dbReference type="SAM" id="MobiDB-lite"/>
    </source>
</evidence>
<evidence type="ECO:0000313" key="2">
    <source>
        <dbReference type="EMBL" id="MPC91979.1"/>
    </source>
</evidence>
<sequence>MSPASPHDSGLTNEVNDNNSGADGIRGTSGYSRKFPPAPQRPKIRVCRAFWPPQHQQTLNFRSANGRSAGES</sequence>
<gene>
    <name evidence="2" type="ORF">E2C01_087046</name>
</gene>
<dbReference type="Proteomes" id="UP000324222">
    <property type="component" value="Unassembled WGS sequence"/>
</dbReference>
<keyword evidence="3" id="KW-1185">Reference proteome</keyword>
<name>A0A5B7JAY7_PORTR</name>
<accession>A0A5B7JAY7</accession>
<proteinExistence type="predicted"/>
<organism evidence="2 3">
    <name type="scientific">Portunus trituberculatus</name>
    <name type="common">Swimming crab</name>
    <name type="synonym">Neptunus trituberculatus</name>
    <dbReference type="NCBI Taxonomy" id="210409"/>
    <lineage>
        <taxon>Eukaryota</taxon>
        <taxon>Metazoa</taxon>
        <taxon>Ecdysozoa</taxon>
        <taxon>Arthropoda</taxon>
        <taxon>Crustacea</taxon>
        <taxon>Multicrustacea</taxon>
        <taxon>Malacostraca</taxon>
        <taxon>Eumalacostraca</taxon>
        <taxon>Eucarida</taxon>
        <taxon>Decapoda</taxon>
        <taxon>Pleocyemata</taxon>
        <taxon>Brachyura</taxon>
        <taxon>Eubrachyura</taxon>
        <taxon>Portunoidea</taxon>
        <taxon>Portunidae</taxon>
        <taxon>Portuninae</taxon>
        <taxon>Portunus</taxon>
    </lineage>
</organism>
<dbReference type="EMBL" id="VSRR010089679">
    <property type="protein sequence ID" value="MPC91979.1"/>
    <property type="molecule type" value="Genomic_DNA"/>
</dbReference>
<comment type="caution">
    <text evidence="2">The sequence shown here is derived from an EMBL/GenBank/DDBJ whole genome shotgun (WGS) entry which is preliminary data.</text>
</comment>
<reference evidence="2 3" key="1">
    <citation type="submission" date="2019-05" db="EMBL/GenBank/DDBJ databases">
        <title>Another draft genome of Portunus trituberculatus and its Hox gene families provides insights of decapod evolution.</title>
        <authorList>
            <person name="Jeong J.-H."/>
            <person name="Song I."/>
            <person name="Kim S."/>
            <person name="Choi T."/>
            <person name="Kim D."/>
            <person name="Ryu S."/>
            <person name="Kim W."/>
        </authorList>
    </citation>
    <scope>NUCLEOTIDE SEQUENCE [LARGE SCALE GENOMIC DNA]</scope>
    <source>
        <tissue evidence="2">Muscle</tissue>
    </source>
</reference>
<feature type="compositionally biased region" description="Polar residues" evidence="1">
    <location>
        <begin position="10"/>
        <end position="21"/>
    </location>
</feature>
<dbReference type="AlphaFoldDB" id="A0A5B7JAY7"/>
<protein>
    <submittedName>
        <fullName evidence="2">Uncharacterized protein</fullName>
    </submittedName>
</protein>